<dbReference type="InterPro" id="IPR038488">
    <property type="entry name" value="Integrase_DNA-bd_sf"/>
</dbReference>
<protein>
    <recommendedName>
        <fullName evidence="5">Integrase DNA-binding domain-containing protein</fullName>
    </recommendedName>
</protein>
<comment type="caution">
    <text evidence="6">The sequence shown here is derived from an EMBL/GenBank/DDBJ whole genome shotgun (WGS) entry which is preliminary data.</text>
</comment>
<feature type="region of interest" description="Disordered" evidence="4">
    <location>
        <begin position="275"/>
        <end position="299"/>
    </location>
</feature>
<proteinExistence type="inferred from homology"/>
<organism evidence="6 7">
    <name type="scientific">Candidatus Contendobacter odensis Run_B_J11</name>
    <dbReference type="NCBI Taxonomy" id="1400861"/>
    <lineage>
        <taxon>Bacteria</taxon>
        <taxon>Pseudomonadati</taxon>
        <taxon>Pseudomonadota</taxon>
        <taxon>Gammaproteobacteria</taxon>
        <taxon>Candidatus Competibacteraceae</taxon>
        <taxon>Candidatus Contendibacter</taxon>
    </lineage>
</organism>
<dbReference type="EMBL" id="CBTK010000146">
    <property type="protein sequence ID" value="CDH45367.1"/>
    <property type="molecule type" value="Genomic_DNA"/>
</dbReference>
<evidence type="ECO:0000256" key="4">
    <source>
        <dbReference type="SAM" id="MobiDB-lite"/>
    </source>
</evidence>
<feature type="domain" description="Integrase DNA-binding" evidence="5">
    <location>
        <begin position="11"/>
        <end position="95"/>
    </location>
</feature>
<dbReference type="Pfam" id="PF13356">
    <property type="entry name" value="Arm-DNA-bind_3"/>
    <property type="match status" value="1"/>
</dbReference>
<evidence type="ECO:0000256" key="1">
    <source>
        <dbReference type="ARBA" id="ARBA00008857"/>
    </source>
</evidence>
<feature type="compositionally biased region" description="Low complexity" evidence="4">
    <location>
        <begin position="290"/>
        <end position="299"/>
    </location>
</feature>
<dbReference type="Proteomes" id="UP000019184">
    <property type="component" value="Unassembled WGS sequence"/>
</dbReference>
<dbReference type="PANTHER" id="PTHR30629">
    <property type="entry name" value="PROPHAGE INTEGRASE"/>
    <property type="match status" value="1"/>
</dbReference>
<evidence type="ECO:0000256" key="3">
    <source>
        <dbReference type="ARBA" id="ARBA00023125"/>
    </source>
</evidence>
<keyword evidence="3" id="KW-0238">DNA-binding</keyword>
<evidence type="ECO:0000313" key="7">
    <source>
        <dbReference type="Proteomes" id="UP000019184"/>
    </source>
</evidence>
<dbReference type="Gene3D" id="3.30.160.390">
    <property type="entry name" value="Integrase, DNA-binding domain"/>
    <property type="match status" value="1"/>
</dbReference>
<dbReference type="GO" id="GO:0015074">
    <property type="term" value="P:DNA integration"/>
    <property type="evidence" value="ECO:0007669"/>
    <property type="project" value="UniProtKB-KW"/>
</dbReference>
<dbReference type="InterPro" id="IPR025166">
    <property type="entry name" value="Integrase_DNA_bind_dom"/>
</dbReference>
<dbReference type="InterPro" id="IPR050808">
    <property type="entry name" value="Phage_Integrase"/>
</dbReference>
<dbReference type="InterPro" id="IPR010998">
    <property type="entry name" value="Integrase_recombinase_N"/>
</dbReference>
<evidence type="ECO:0000259" key="5">
    <source>
        <dbReference type="Pfam" id="PF13356"/>
    </source>
</evidence>
<keyword evidence="2" id="KW-0229">DNA integration</keyword>
<comment type="similarity">
    <text evidence="1">Belongs to the 'phage' integrase family.</text>
</comment>
<gene>
    <name evidence="6" type="ORF">BN874_230014</name>
</gene>
<reference evidence="6 7" key="1">
    <citation type="journal article" date="2014" name="ISME J.">
        <title>Candidatus Competibacter-lineage genomes retrieved from metagenomes reveal functional metabolic diversity.</title>
        <authorList>
            <person name="McIlroy S.J."/>
            <person name="Albertsen M."/>
            <person name="Andresen E.K."/>
            <person name="Saunders A.M."/>
            <person name="Kristiansen R."/>
            <person name="Stokholm-Bjerregaard M."/>
            <person name="Nielsen K.L."/>
            <person name="Nielsen P.H."/>
        </authorList>
    </citation>
    <scope>NUCLEOTIDE SEQUENCE [LARGE SCALE GENOMIC DNA]</scope>
    <source>
        <strain evidence="6 7">Run_B_J11</strain>
    </source>
</reference>
<keyword evidence="7" id="KW-1185">Reference proteome</keyword>
<evidence type="ECO:0000256" key="2">
    <source>
        <dbReference type="ARBA" id="ARBA00022908"/>
    </source>
</evidence>
<dbReference type="PANTHER" id="PTHR30629:SF2">
    <property type="entry name" value="PROPHAGE INTEGRASE INTS-RELATED"/>
    <property type="match status" value="1"/>
</dbReference>
<name>A0A7U7GC02_9GAMM</name>
<dbReference type="GO" id="GO:0003677">
    <property type="term" value="F:DNA binding"/>
    <property type="evidence" value="ECO:0007669"/>
    <property type="project" value="UniProtKB-KW"/>
</dbReference>
<evidence type="ECO:0000313" key="6">
    <source>
        <dbReference type="EMBL" id="CDH45367.1"/>
    </source>
</evidence>
<dbReference type="Gene3D" id="1.10.150.130">
    <property type="match status" value="1"/>
</dbReference>
<sequence>MDLRRQQTIALTDTQLKALKPRAKPYIVSDGDGLYVEVLPTGGVCWRYRYRLTGKQEKVSFGQYPDLSLKIARQKRTELAALVAQGESPAHRKQQAKAELSHALTVREFATIWINEIVRRDRKNPRIIEQYLAADILPAIGDKHLRNVTSLDVQAIVFRKRDGGRESAAALLRGILKRHPITHNLSVTGIHSTAGLQRDGKRSDLLHAFPDRLGTGMTVLFAPEKPAEAGDQPHPLSQGWRCCRRWVTVGHDPGGLPFLGIEPHVARQIRAVPAPGHQVQDAPGDDEVNDQGPLQPLQGGQLQGLDLAARFPNSEENFHEPAPPIPVDEFDHLLQRLGGPVGQQPPFNRLLAGRRAFLAGQNRRHGHGGLAVMRRQRHPFAIQRLPHQPGGTIRRRRQGEFDLPQRFALGQPRPQLLTGGGLAIVLGPDQPVRRRAAPSGGVDQRPQVAFPIRHVHPPAIGHGLGPIGDDLVTLDPAGAFLDIGRVFRLPRPHPGVQHPQRQPRRRHRQSRMHVQTVLSFVAQSAQPGNPRLRGEIQFRRVLNAQDHRLARHPLHRPRGMDLQNLPPLDRWVVQQPVGRFGFRPASAGQRDAPGRLRRPIVHQLDQALGPPLIPQLQIVKLGLCPIHVAYLPLDEKLHLNNELGFVGNRVP</sequence>
<dbReference type="AlphaFoldDB" id="A0A7U7GC02"/>
<accession>A0A7U7GC02</accession>